<gene>
    <name evidence="1" type="ORF">NPA36_06680</name>
</gene>
<keyword evidence="2" id="KW-1185">Reference proteome</keyword>
<reference evidence="1" key="1">
    <citation type="submission" date="2022-07" db="EMBL/GenBank/DDBJ databases">
        <authorList>
            <person name="Jung M.-Y."/>
            <person name="Lee M."/>
        </authorList>
    </citation>
    <scope>NUCLEOTIDE SEQUENCE</scope>
    <source>
        <strain evidence="1">S8</strain>
    </source>
</reference>
<reference evidence="1" key="3">
    <citation type="journal article" date="2023" name="Microbiol. Resour. Announc.">
        <title>Draft Genome Sequence of Granulicatella sp. Strain S8, Isolated from a Marine Fish, Seriola quinqueradiata.</title>
        <authorList>
            <person name="Lee M."/>
            <person name="Farooq A."/>
            <person name="Jeong J.B."/>
            <person name="Jung M.Y."/>
        </authorList>
    </citation>
    <scope>NUCLEOTIDE SEQUENCE</scope>
    <source>
        <strain evidence="1">S8</strain>
    </source>
</reference>
<dbReference type="EMBL" id="JANHNZ010000005">
    <property type="protein sequence ID" value="MCQ9210231.1"/>
    <property type="molecule type" value="Genomic_DNA"/>
</dbReference>
<protein>
    <submittedName>
        <fullName evidence="1">Uncharacterized protein</fullName>
    </submittedName>
</protein>
<evidence type="ECO:0000313" key="1">
    <source>
        <dbReference type="EMBL" id="MCQ9210231.1"/>
    </source>
</evidence>
<proteinExistence type="predicted"/>
<organism evidence="1 2">
    <name type="scientific">Granulicatella seriolae</name>
    <dbReference type="NCBI Taxonomy" id="2967226"/>
    <lineage>
        <taxon>Bacteria</taxon>
        <taxon>Bacillati</taxon>
        <taxon>Bacillota</taxon>
        <taxon>Bacilli</taxon>
        <taxon>Lactobacillales</taxon>
        <taxon>Carnobacteriaceae</taxon>
        <taxon>Granulicatella</taxon>
    </lineage>
</organism>
<reference evidence="1" key="2">
    <citation type="journal article" date="2023" name="Curr. Microbiol.">
        <title>Granulicatella seriolae sp. nov., a Novel Facultative Anaerobe Isolated from Yellowtail Marine Fish.</title>
        <authorList>
            <person name="Lee M."/>
            <person name="Choi Y.J."/>
            <person name="Farooq A."/>
            <person name="Jeong J.B."/>
            <person name="Jung M.Y."/>
        </authorList>
    </citation>
    <scope>NUCLEOTIDE SEQUENCE</scope>
    <source>
        <strain evidence="1">S8</strain>
    </source>
</reference>
<dbReference type="Proteomes" id="UP001059480">
    <property type="component" value="Unassembled WGS sequence"/>
</dbReference>
<sequence length="140" mass="16700">MKALNKISILDCDEAQHEKHMKEIENIFEKIYSIKNYDCLYTVEYVDEYHRDHREKYITNDDLQSLNDILEGTDFKNGMDVYVNEKSLVFLIHGQGYTRLGEYHLVETKVTVQAFDNYGYEVDLGRFFQDKKKDRNEPNL</sequence>
<dbReference type="RefSeq" id="WP_256945341.1">
    <property type="nucleotide sequence ID" value="NZ_JANHNZ010000005.1"/>
</dbReference>
<name>A0ABT1WP15_9LACT</name>
<comment type="caution">
    <text evidence="1">The sequence shown here is derived from an EMBL/GenBank/DDBJ whole genome shotgun (WGS) entry which is preliminary data.</text>
</comment>
<evidence type="ECO:0000313" key="2">
    <source>
        <dbReference type="Proteomes" id="UP001059480"/>
    </source>
</evidence>
<accession>A0ABT1WP15</accession>